<organism evidence="2 3">
    <name type="scientific">Nocardia neocaledoniensis</name>
    <dbReference type="NCBI Taxonomy" id="236511"/>
    <lineage>
        <taxon>Bacteria</taxon>
        <taxon>Bacillati</taxon>
        <taxon>Actinomycetota</taxon>
        <taxon>Actinomycetes</taxon>
        <taxon>Mycobacteriales</taxon>
        <taxon>Nocardiaceae</taxon>
        <taxon>Nocardia</taxon>
    </lineage>
</organism>
<dbReference type="Gene3D" id="2.60.40.2250">
    <property type="match status" value="1"/>
</dbReference>
<keyword evidence="3" id="KW-1185">Reference proteome</keyword>
<sequence>MRPLRVRVAAVAFTCQAVAVKRDVSAALEIAVHADTILQWQIAVARQPGIDLVESLTCVLDGELLVPRELIGPHHSRLHVLEVGAGTLRLDYQATVFGTAVPDVASDYDVALYRRPSRYAESDKLLGFAAAEFGYGIVDPDVAARVAAWVGRRISYVAGSSAPIDGAVETLLSGTGVCRDFSHLVVALLRAVGVPARVAAVYAPGCVPMDFHAVAEAWVGGAWLTLDPTCLAPRSSLVRIATGRDAADIAFLDNHGGDITLRSMTVNAFVDGPLPYDDFATPSIIT</sequence>
<dbReference type="SUPFAM" id="SSF54001">
    <property type="entry name" value="Cysteine proteinases"/>
    <property type="match status" value="1"/>
</dbReference>
<dbReference type="AlphaFoldDB" id="A0A317P2G5"/>
<dbReference type="EMBL" id="QGTL01000001">
    <property type="protein sequence ID" value="PWV81325.1"/>
    <property type="molecule type" value="Genomic_DNA"/>
</dbReference>
<dbReference type="Pfam" id="PF01841">
    <property type="entry name" value="Transglut_core"/>
    <property type="match status" value="1"/>
</dbReference>
<protein>
    <submittedName>
        <fullName evidence="2">Transglutaminase superfamily protein</fullName>
    </submittedName>
</protein>
<dbReference type="SMART" id="SM00460">
    <property type="entry name" value="TGc"/>
    <property type="match status" value="1"/>
</dbReference>
<dbReference type="InterPro" id="IPR002931">
    <property type="entry name" value="Transglutaminase-like"/>
</dbReference>
<reference evidence="2 3" key="1">
    <citation type="submission" date="2018-05" db="EMBL/GenBank/DDBJ databases">
        <title>Genomic Encyclopedia of Type Strains, Phase IV (KMG-IV): sequencing the most valuable type-strain genomes for metagenomic binning, comparative biology and taxonomic classification.</title>
        <authorList>
            <person name="Goeker M."/>
        </authorList>
    </citation>
    <scope>NUCLEOTIDE SEQUENCE [LARGE SCALE GENOMIC DNA]</scope>
    <source>
        <strain evidence="2 3">DSM 44717</strain>
    </source>
</reference>
<evidence type="ECO:0000313" key="3">
    <source>
        <dbReference type="Proteomes" id="UP000246410"/>
    </source>
</evidence>
<evidence type="ECO:0000313" key="2">
    <source>
        <dbReference type="EMBL" id="PWV81325.1"/>
    </source>
</evidence>
<dbReference type="Gene3D" id="3.10.620.30">
    <property type="match status" value="1"/>
</dbReference>
<name>A0A317P2G5_9NOCA</name>
<feature type="domain" description="Transglutaminase-like" evidence="1">
    <location>
        <begin position="170"/>
        <end position="230"/>
    </location>
</feature>
<dbReference type="Proteomes" id="UP000246410">
    <property type="component" value="Unassembled WGS sequence"/>
</dbReference>
<dbReference type="InterPro" id="IPR038765">
    <property type="entry name" value="Papain-like_cys_pep_sf"/>
</dbReference>
<evidence type="ECO:0000259" key="1">
    <source>
        <dbReference type="SMART" id="SM00460"/>
    </source>
</evidence>
<comment type="caution">
    <text evidence="2">The sequence shown here is derived from an EMBL/GenBank/DDBJ whole genome shotgun (WGS) entry which is preliminary data.</text>
</comment>
<accession>A0A317P2G5</accession>
<dbReference type="PANTHER" id="PTHR33490">
    <property type="entry name" value="BLR5614 PROTEIN-RELATED"/>
    <property type="match status" value="1"/>
</dbReference>
<gene>
    <name evidence="2" type="ORF">DFR69_101665</name>
</gene>
<dbReference type="PANTHER" id="PTHR33490:SF12">
    <property type="entry name" value="BLL5557 PROTEIN"/>
    <property type="match status" value="1"/>
</dbReference>
<proteinExistence type="predicted"/>